<reference evidence="2 3" key="1">
    <citation type="submission" date="2021-05" db="EMBL/GenBank/DDBJ databases">
        <title>Fusibacter ferrireducens sp. nov., an anaerobic, sulfur- and Fe-reducing bacterium isolated from the mangrove sediment.</title>
        <authorList>
            <person name="Qiu D."/>
        </authorList>
    </citation>
    <scope>NUCLEOTIDE SEQUENCE [LARGE SCALE GENOMIC DNA]</scope>
    <source>
        <strain evidence="2 3">DSM 12116</strain>
    </source>
</reference>
<evidence type="ECO:0000313" key="2">
    <source>
        <dbReference type="EMBL" id="MBS7525065.1"/>
    </source>
</evidence>
<evidence type="ECO:0000259" key="1">
    <source>
        <dbReference type="PROSITE" id="PS51832"/>
    </source>
</evidence>
<dbReference type="PROSITE" id="PS51832">
    <property type="entry name" value="HD_GYP"/>
    <property type="match status" value="1"/>
</dbReference>
<keyword evidence="3" id="KW-1185">Reference proteome</keyword>
<dbReference type="PANTHER" id="PTHR43155">
    <property type="entry name" value="CYCLIC DI-GMP PHOSPHODIESTERASE PA4108-RELATED"/>
    <property type="match status" value="1"/>
</dbReference>
<feature type="domain" description="HD-GYP" evidence="1">
    <location>
        <begin position="114"/>
        <end position="310"/>
    </location>
</feature>
<dbReference type="CDD" id="cd00077">
    <property type="entry name" value="HDc"/>
    <property type="match status" value="1"/>
</dbReference>
<dbReference type="NCBIfam" id="TIGR00277">
    <property type="entry name" value="HDIG"/>
    <property type="match status" value="1"/>
</dbReference>
<dbReference type="InterPro" id="IPR003607">
    <property type="entry name" value="HD/PDEase_dom"/>
</dbReference>
<dbReference type="Gene3D" id="1.10.3210.10">
    <property type="entry name" value="Hypothetical protein af1432"/>
    <property type="match status" value="1"/>
</dbReference>
<proteinExistence type="predicted"/>
<dbReference type="SUPFAM" id="SSF109604">
    <property type="entry name" value="HD-domain/PDEase-like"/>
    <property type="match status" value="1"/>
</dbReference>
<organism evidence="2 3">
    <name type="scientific">Fusibacter paucivorans</name>
    <dbReference type="NCBI Taxonomy" id="76009"/>
    <lineage>
        <taxon>Bacteria</taxon>
        <taxon>Bacillati</taxon>
        <taxon>Bacillota</taxon>
        <taxon>Clostridia</taxon>
        <taxon>Eubacteriales</taxon>
        <taxon>Eubacteriales Family XII. Incertae Sedis</taxon>
        <taxon>Fusibacter</taxon>
    </lineage>
</organism>
<gene>
    <name evidence="2" type="ORF">KHM83_00090</name>
</gene>
<dbReference type="EMBL" id="JAHBCL010000001">
    <property type="protein sequence ID" value="MBS7525065.1"/>
    <property type="molecule type" value="Genomic_DNA"/>
</dbReference>
<dbReference type="Pfam" id="PF13487">
    <property type="entry name" value="HD_5"/>
    <property type="match status" value="1"/>
</dbReference>
<dbReference type="RefSeq" id="WP_213234855.1">
    <property type="nucleotide sequence ID" value="NZ_JAHBCL010000001.1"/>
</dbReference>
<protein>
    <submittedName>
        <fullName evidence="2">HD-GYP domain-containing protein</fullName>
    </submittedName>
</protein>
<dbReference type="PANTHER" id="PTHR43155:SF2">
    <property type="entry name" value="CYCLIC DI-GMP PHOSPHODIESTERASE PA4108"/>
    <property type="match status" value="1"/>
</dbReference>
<dbReference type="InterPro" id="IPR006675">
    <property type="entry name" value="HDIG_dom"/>
</dbReference>
<comment type="caution">
    <text evidence="2">The sequence shown here is derived from an EMBL/GenBank/DDBJ whole genome shotgun (WGS) entry which is preliminary data.</text>
</comment>
<accession>A0ABS5PJ29</accession>
<dbReference type="Proteomes" id="UP000746471">
    <property type="component" value="Unassembled WGS sequence"/>
</dbReference>
<evidence type="ECO:0000313" key="3">
    <source>
        <dbReference type="Proteomes" id="UP000746471"/>
    </source>
</evidence>
<name>A0ABS5PJ29_9FIRM</name>
<sequence length="398" mass="44691">MTLKNSDELEPGNEVKEDIFNRDGSLLVSRGTIINYEITSKLKKHDINFGAAVEEAASSIQSTPLIEEEKMQTSIRAVQNVFESVMQRDVGGVKANIPEDQLALVGEVIADLMAILMRSEDLLYTVTNLMASDDYTYRHSVNVCILSIMTANAMGYSDGEIRDIALGSLLHDIGKANVKYGLIQKPSPLTESEKEEMMKHSEYGYELIKDIEIIPYSVKQIVRFHHEKLDGSGYPLGLKKMEIPEYVRIVTLCDMFDAMTANRSYRKRMPVHLALEVLMRDAVYKIDAGVYRKMTSTVCIFPPGQGVLLSDGRVGIVSAYRIHSPSRPKVKLIEFCLKTGQLEVTEINLEACHTLFIVDTWDVADFNSFFTRIPEKEFFDPENVDVGTVIGLKQTNVS</sequence>
<dbReference type="SMART" id="SM00471">
    <property type="entry name" value="HDc"/>
    <property type="match status" value="1"/>
</dbReference>
<dbReference type="InterPro" id="IPR037522">
    <property type="entry name" value="HD_GYP_dom"/>
</dbReference>